<organism evidence="2 3">
    <name type="scientific">Streptantibioticus ferralitis</name>
    <dbReference type="NCBI Taxonomy" id="236510"/>
    <lineage>
        <taxon>Bacteria</taxon>
        <taxon>Bacillati</taxon>
        <taxon>Actinomycetota</taxon>
        <taxon>Actinomycetes</taxon>
        <taxon>Kitasatosporales</taxon>
        <taxon>Streptomycetaceae</taxon>
        <taxon>Streptantibioticus</taxon>
    </lineage>
</organism>
<dbReference type="Proteomes" id="UP001220022">
    <property type="component" value="Unassembled WGS sequence"/>
</dbReference>
<dbReference type="EMBL" id="JARHTQ010000007">
    <property type="protein sequence ID" value="MDF2256703.1"/>
    <property type="molecule type" value="Genomic_DNA"/>
</dbReference>
<evidence type="ECO:0000313" key="2">
    <source>
        <dbReference type="EMBL" id="MDF2256703.1"/>
    </source>
</evidence>
<sequence>MRIQGVEAGAQSNAASATSGSSPTVTARWIGGPDQYPRLAESGAVGHLGEEAVT</sequence>
<proteinExistence type="predicted"/>
<feature type="region of interest" description="Disordered" evidence="1">
    <location>
        <begin position="1"/>
        <end position="54"/>
    </location>
</feature>
<reference evidence="2 3" key="1">
    <citation type="submission" date="2023-03" db="EMBL/GenBank/DDBJ databases">
        <title>Draft genome sequence of type strain Streptomyces ferralitis JCM 14344.</title>
        <authorList>
            <person name="Klaysubun C."/>
            <person name="Duangmal K."/>
        </authorList>
    </citation>
    <scope>NUCLEOTIDE SEQUENCE [LARGE SCALE GENOMIC DNA]</scope>
    <source>
        <strain evidence="2 3">JCM 14344</strain>
    </source>
</reference>
<protein>
    <submittedName>
        <fullName evidence="2">Uncharacterized protein</fullName>
    </submittedName>
</protein>
<name>A0ABT5YYM6_9ACTN</name>
<dbReference type="RefSeq" id="WP_275813375.1">
    <property type="nucleotide sequence ID" value="NZ_BAAANM010000001.1"/>
</dbReference>
<evidence type="ECO:0000256" key="1">
    <source>
        <dbReference type="SAM" id="MobiDB-lite"/>
    </source>
</evidence>
<feature type="compositionally biased region" description="Polar residues" evidence="1">
    <location>
        <begin position="10"/>
        <end position="25"/>
    </location>
</feature>
<comment type="caution">
    <text evidence="2">The sequence shown here is derived from an EMBL/GenBank/DDBJ whole genome shotgun (WGS) entry which is preliminary data.</text>
</comment>
<accession>A0ABT5YYM6</accession>
<evidence type="ECO:0000313" key="3">
    <source>
        <dbReference type="Proteomes" id="UP001220022"/>
    </source>
</evidence>
<keyword evidence="3" id="KW-1185">Reference proteome</keyword>
<gene>
    <name evidence="2" type="ORF">P2L57_13485</name>
</gene>